<feature type="region of interest" description="Disordered" evidence="1">
    <location>
        <begin position="19"/>
        <end position="70"/>
    </location>
</feature>
<dbReference type="EMBL" id="CADCTC010000001">
    <property type="protein sequence ID" value="CAA9209215.1"/>
    <property type="molecule type" value="Genomic_DNA"/>
</dbReference>
<feature type="compositionally biased region" description="Basic residues" evidence="1">
    <location>
        <begin position="19"/>
        <end position="31"/>
    </location>
</feature>
<sequence length="127" mass="14968">VSRSLGFPGRRPGRCRSLRARRVDRRTRRHVLPAAHAAHQRQRQFRHRSPAHPAHRSLRRQSRPAPVPGRRLPRWLHHLLLLFLRGACPCRVRRLAPGSRLRHRQQRAEPARLPGRHRRRTSPCPTL</sequence>
<protein>
    <submittedName>
        <fullName evidence="2">Fluoride ion transporter CrcB</fullName>
    </submittedName>
</protein>
<gene>
    <name evidence="2" type="ORF">AVDCRST_MAG77-1927</name>
</gene>
<evidence type="ECO:0000313" key="2">
    <source>
        <dbReference type="EMBL" id="CAA9209215.1"/>
    </source>
</evidence>
<reference evidence="2" key="1">
    <citation type="submission" date="2020-02" db="EMBL/GenBank/DDBJ databases">
        <authorList>
            <person name="Meier V. D."/>
        </authorList>
    </citation>
    <scope>NUCLEOTIDE SEQUENCE</scope>
    <source>
        <strain evidence="2">AVDCRST_MAG77</strain>
    </source>
</reference>
<proteinExistence type="predicted"/>
<organism evidence="2">
    <name type="scientific">uncultured Chloroflexota bacterium</name>
    <dbReference type="NCBI Taxonomy" id="166587"/>
    <lineage>
        <taxon>Bacteria</taxon>
        <taxon>Bacillati</taxon>
        <taxon>Chloroflexota</taxon>
        <taxon>environmental samples</taxon>
    </lineage>
</organism>
<evidence type="ECO:0000256" key="1">
    <source>
        <dbReference type="SAM" id="MobiDB-lite"/>
    </source>
</evidence>
<accession>A0A6J4H062</accession>
<feature type="region of interest" description="Disordered" evidence="1">
    <location>
        <begin position="95"/>
        <end position="127"/>
    </location>
</feature>
<feature type="non-terminal residue" evidence="2">
    <location>
        <position position="1"/>
    </location>
</feature>
<name>A0A6J4H062_9CHLR</name>
<dbReference type="AlphaFoldDB" id="A0A6J4H062"/>
<feature type="non-terminal residue" evidence="2">
    <location>
        <position position="127"/>
    </location>
</feature>
<feature type="compositionally biased region" description="Basic residues" evidence="1">
    <location>
        <begin position="38"/>
        <end position="62"/>
    </location>
</feature>